<dbReference type="PANTHER" id="PTHR43447">
    <property type="entry name" value="ALPHA-AMYLASE"/>
    <property type="match status" value="1"/>
</dbReference>
<dbReference type="Proteomes" id="UP000444721">
    <property type="component" value="Unassembled WGS sequence"/>
</dbReference>
<dbReference type="VEuPathDB" id="AmoebaDB:FDP41_001888"/>
<evidence type="ECO:0000313" key="3">
    <source>
        <dbReference type="Proteomes" id="UP000444721"/>
    </source>
</evidence>
<dbReference type="AlphaFoldDB" id="A0A6A5BYP2"/>
<name>A0A6A5BYP2_NAEFO</name>
<keyword evidence="3" id="KW-1185">Reference proteome</keyword>
<dbReference type="SUPFAM" id="SSF51445">
    <property type="entry name" value="(Trans)glycosidases"/>
    <property type="match status" value="1"/>
</dbReference>
<dbReference type="OrthoDB" id="550577at2759"/>
<evidence type="ECO:0000256" key="1">
    <source>
        <dbReference type="ARBA" id="ARBA00008061"/>
    </source>
</evidence>
<dbReference type="OMA" id="INTERDN"/>
<dbReference type="GeneID" id="68109106"/>
<comment type="caution">
    <text evidence="2">The sequence shown here is derived from an EMBL/GenBank/DDBJ whole genome shotgun (WGS) entry which is preliminary data.</text>
</comment>
<comment type="similarity">
    <text evidence="1">Belongs to the glycosyl hydrolase 13 family.</text>
</comment>
<proteinExistence type="inferred from homology"/>
<sequence>MSNTNLPPANEFPAVPYSVMDFHCERPINSWDSAFELNYGWLVGLVDLNSESDYVRQRIADYLTQLLSLGFSGFRVDAAKHISPDNLSTIFKKFKDNLGGGDYPDDFIAYLEVLIGGEKDLLMCQMNSYNYGPYFEMAMQKAGLSASDIYKIKIWESDYPKEFPICGYWPIKSERYAIENDCHDDQFSSSSSRDMGNAGSVLVLQKNVPQHRYFEEFLFSRTDGNWQIRLVLSSYTFYDKIGAFPFPMGIQIVRDVQMERIVGVNVPSPCLIQKLMIPMCVAIQFLIRMGIGQVVSIREYIEICPLFWPCEDGKVYQPVI</sequence>
<dbReference type="EMBL" id="VFQX01000028">
    <property type="protein sequence ID" value="KAF0978818.1"/>
    <property type="molecule type" value="Genomic_DNA"/>
</dbReference>
<dbReference type="Gene3D" id="3.20.20.80">
    <property type="entry name" value="Glycosidases"/>
    <property type="match status" value="1"/>
</dbReference>
<protein>
    <submittedName>
        <fullName evidence="2">Uncharacterized protein</fullName>
    </submittedName>
</protein>
<gene>
    <name evidence="2" type="ORF">FDP41_001888</name>
</gene>
<dbReference type="InterPro" id="IPR017853">
    <property type="entry name" value="GH"/>
</dbReference>
<dbReference type="RefSeq" id="XP_044563531.1">
    <property type="nucleotide sequence ID" value="XM_044705021.1"/>
</dbReference>
<accession>A0A6A5BYP2</accession>
<evidence type="ECO:0000313" key="2">
    <source>
        <dbReference type="EMBL" id="KAF0978818.1"/>
    </source>
</evidence>
<dbReference type="VEuPathDB" id="AmoebaDB:NfTy_032880"/>
<reference evidence="2 3" key="1">
    <citation type="journal article" date="2019" name="Sci. Rep.">
        <title>Nanopore sequencing improves the draft genome of the human pathogenic amoeba Naegleria fowleri.</title>
        <authorList>
            <person name="Liechti N."/>
            <person name="Schurch N."/>
            <person name="Bruggmann R."/>
            <person name="Wittwer M."/>
        </authorList>
    </citation>
    <scope>NUCLEOTIDE SEQUENCE [LARGE SCALE GENOMIC DNA]</scope>
    <source>
        <strain evidence="2 3">ATCC 30894</strain>
    </source>
</reference>
<organism evidence="2 3">
    <name type="scientific">Naegleria fowleri</name>
    <name type="common">Brain eating amoeba</name>
    <dbReference type="NCBI Taxonomy" id="5763"/>
    <lineage>
        <taxon>Eukaryota</taxon>
        <taxon>Discoba</taxon>
        <taxon>Heterolobosea</taxon>
        <taxon>Tetramitia</taxon>
        <taxon>Eutetramitia</taxon>
        <taxon>Vahlkampfiidae</taxon>
        <taxon>Naegleria</taxon>
    </lineage>
</organism>